<evidence type="ECO:0000256" key="5">
    <source>
        <dbReference type="RuleBase" id="RU367027"/>
    </source>
</evidence>
<dbReference type="InterPro" id="IPR001650">
    <property type="entry name" value="Helicase_C-like"/>
</dbReference>
<dbReference type="GO" id="GO:0045003">
    <property type="term" value="P:double-strand break repair via synthesis-dependent strand annealing"/>
    <property type="evidence" value="ECO:0007669"/>
    <property type="project" value="TreeGrafter"/>
</dbReference>
<dbReference type="GO" id="GO:0005524">
    <property type="term" value="F:ATP binding"/>
    <property type="evidence" value="ECO:0007669"/>
    <property type="project" value="UniProtKB-UniRule"/>
</dbReference>
<dbReference type="OrthoDB" id="164902at2759"/>
<keyword evidence="4" id="KW-0067">ATP-binding</keyword>
<dbReference type="Gene3D" id="3.40.50.300">
    <property type="entry name" value="P-loop containing nucleotide triphosphate hydrolases"/>
    <property type="match status" value="2"/>
</dbReference>
<dbReference type="SUPFAM" id="SSF52540">
    <property type="entry name" value="P-loop containing nucleoside triphosphate hydrolases"/>
    <property type="match status" value="1"/>
</dbReference>
<keyword evidence="1" id="KW-0547">Nucleotide-binding</keyword>
<dbReference type="PANTHER" id="PTHR14025:SF20">
    <property type="entry name" value="FANCONI ANEMIA GROUP M PROTEIN"/>
    <property type="match status" value="1"/>
</dbReference>
<evidence type="ECO:0000313" key="8">
    <source>
        <dbReference type="EMBL" id="TBU21127.1"/>
    </source>
</evidence>
<dbReference type="InterPro" id="IPR039686">
    <property type="entry name" value="FANCM/Mph1-like_ID"/>
</dbReference>
<evidence type="ECO:0000256" key="6">
    <source>
        <dbReference type="SAM" id="MobiDB-lite"/>
    </source>
</evidence>
<evidence type="ECO:0000256" key="2">
    <source>
        <dbReference type="ARBA" id="ARBA00022801"/>
    </source>
</evidence>
<feature type="compositionally biased region" description="Basic residues" evidence="6">
    <location>
        <begin position="507"/>
        <end position="518"/>
    </location>
</feature>
<keyword evidence="2" id="KW-0378">Hydrolase</keyword>
<sequence>MMQHNPHHRILALTATPGGKPEVVQEIVDALHISHIEIRSETDPDLKKYLHTKHEQEHFVQMTEDICVLRDALSAMMVPLIKKIQGAGFLKNGNTQPTMLHPYRCQSTLGEMTKARAPQYAIGAVAQLGPLARAMGYLMEMSINMCYGFLKGIAEGADDSSGKKAIRKSDALKSLMAKFAEQAARGFSMHPKMDVLRTLLIDHFNQSSPDDADGGARASESRAMVFVSFRECVEEIVELLNKESPIIRAKPFIGQGKDKQGKKGYAQKEQLEVIEQFKAGKYNVLVSTSIGEEGLDIGEVDLIVCYDAQKTPIRMLQRIGRTGRKASGTVHILLAQGREEQNWQKAQSSYANVQHFIVRASDLKVYGDVDRLLPPDIEPECREMEMEIEPYIREERPSRKGSNATGSPKGPKRKRNDDPMHNIPTAAAKGFVGVAELLTKGSATRKKATQKLGRVDWEHADEDDSDDEDIEAGLFAQPRRVKSTSAADSSKGKMKKGLARSATAAGPRKKPPGPKKSAKQTTLTQLDLVSSDDTDDEAIDSAAPGPSQPMAPAGSFSDEPLFLSSPEREMSPLRLPSDDYEVEFVDEPHPKPSTRPSANNSVSSPRRSITTRKSDMGPPALASNLVPTSPSPSDDLPPEPSFAVRPLGKQARRGVTGDVLDLASSPLAPPPLSQRRLKYECPKSPTPPPAQPPRKKRKFKDTAEAWRHNPWIDVEATHSGDEMSVGSSQPDLDYIVPDSDDHAFLEEPAETQASPSYDQSAIYRRSLMTQAPGGGGPVFANRPARPGQAALRLDRGGTSRYRRAVTPPLRGDEDEYERDSFV</sequence>
<feature type="compositionally biased region" description="Polar residues" evidence="6">
    <location>
        <begin position="594"/>
        <end position="608"/>
    </location>
</feature>
<dbReference type="CDD" id="cd12091">
    <property type="entry name" value="FANCM_ID"/>
    <property type="match status" value="1"/>
</dbReference>
<comment type="subunit">
    <text evidence="5">Interacts with the MHF histone-fold complex to form the FANCM-MHF complex.</text>
</comment>
<dbReference type="GO" id="GO:0005634">
    <property type="term" value="C:nucleus"/>
    <property type="evidence" value="ECO:0007669"/>
    <property type="project" value="UniProtKB-SubCell"/>
</dbReference>
<evidence type="ECO:0000256" key="3">
    <source>
        <dbReference type="ARBA" id="ARBA00022806"/>
    </source>
</evidence>
<protein>
    <recommendedName>
        <fullName evidence="5">ATP-dependent DNA helicase</fullName>
        <ecNumber evidence="5">3.6.4.12</ecNumber>
    </recommendedName>
</protein>
<dbReference type="EMBL" id="ML143723">
    <property type="protein sequence ID" value="TBU21127.1"/>
    <property type="molecule type" value="Genomic_DNA"/>
</dbReference>
<name>A0A4Q9M4G5_9APHY</name>
<reference evidence="8" key="1">
    <citation type="submission" date="2019-01" db="EMBL/GenBank/DDBJ databases">
        <title>Draft genome sequences of three monokaryotic isolates of the white-rot basidiomycete fungus Dichomitus squalens.</title>
        <authorList>
            <consortium name="DOE Joint Genome Institute"/>
            <person name="Lopez S.C."/>
            <person name="Andreopoulos B."/>
            <person name="Pangilinan J."/>
            <person name="Lipzen A."/>
            <person name="Riley R."/>
            <person name="Ahrendt S."/>
            <person name="Ng V."/>
            <person name="Barry K."/>
            <person name="Daum C."/>
            <person name="Grigoriev I.V."/>
            <person name="Hilden K.S."/>
            <person name="Makela M.R."/>
            <person name="de Vries R.P."/>
        </authorList>
    </citation>
    <scope>NUCLEOTIDE SEQUENCE [LARGE SCALE GENOMIC DNA]</scope>
    <source>
        <strain evidence="8">OM18370.1</strain>
    </source>
</reference>
<evidence type="ECO:0000256" key="4">
    <source>
        <dbReference type="ARBA" id="ARBA00022840"/>
    </source>
</evidence>
<dbReference type="InterPro" id="IPR027417">
    <property type="entry name" value="P-loop_NTPase"/>
</dbReference>
<feature type="compositionally biased region" description="Acidic residues" evidence="6">
    <location>
        <begin position="812"/>
        <end position="822"/>
    </location>
</feature>
<dbReference type="GO" id="GO:0036297">
    <property type="term" value="P:interstrand cross-link repair"/>
    <property type="evidence" value="ECO:0007669"/>
    <property type="project" value="TreeGrafter"/>
</dbReference>
<keyword evidence="3" id="KW-0347">Helicase</keyword>
<gene>
    <name evidence="8" type="ORF">BD311DRAFT_838118</name>
</gene>
<feature type="region of interest" description="Disordered" evidence="6">
    <location>
        <begin position="390"/>
        <end position="427"/>
    </location>
</feature>
<organism evidence="8">
    <name type="scientific">Dichomitus squalens</name>
    <dbReference type="NCBI Taxonomy" id="114155"/>
    <lineage>
        <taxon>Eukaryota</taxon>
        <taxon>Fungi</taxon>
        <taxon>Dikarya</taxon>
        <taxon>Basidiomycota</taxon>
        <taxon>Agaricomycotina</taxon>
        <taxon>Agaricomycetes</taxon>
        <taxon>Polyporales</taxon>
        <taxon>Polyporaceae</taxon>
        <taxon>Dichomitus</taxon>
    </lineage>
</organism>
<feature type="domain" description="Helicase C-terminal" evidence="7">
    <location>
        <begin position="195"/>
        <end position="366"/>
    </location>
</feature>
<dbReference type="Pfam" id="PF00271">
    <property type="entry name" value="Helicase_C"/>
    <property type="match status" value="1"/>
</dbReference>
<dbReference type="Proteomes" id="UP000292957">
    <property type="component" value="Unassembled WGS sequence"/>
</dbReference>
<evidence type="ECO:0000256" key="1">
    <source>
        <dbReference type="ARBA" id="ARBA00022741"/>
    </source>
</evidence>
<feature type="region of interest" description="Disordered" evidence="6">
    <location>
        <begin position="472"/>
        <end position="822"/>
    </location>
</feature>
<dbReference type="PANTHER" id="PTHR14025">
    <property type="entry name" value="FANCONI ANEMIA GROUP M FANCM FAMILY MEMBER"/>
    <property type="match status" value="1"/>
</dbReference>
<feature type="non-terminal residue" evidence="8">
    <location>
        <position position="822"/>
    </location>
</feature>
<dbReference type="GO" id="GO:0016887">
    <property type="term" value="F:ATP hydrolysis activity"/>
    <property type="evidence" value="ECO:0007669"/>
    <property type="project" value="RHEA"/>
</dbReference>
<evidence type="ECO:0000259" key="7">
    <source>
        <dbReference type="PROSITE" id="PS51194"/>
    </source>
</evidence>
<comment type="similarity">
    <text evidence="5">Belongs to the DEAD box helicase family. DEAH subfamily. FANCM sub-subfamily.</text>
</comment>
<comment type="catalytic activity">
    <reaction evidence="5">
        <text>ATP + H2O = ADP + phosphate + H(+)</text>
        <dbReference type="Rhea" id="RHEA:13065"/>
        <dbReference type="ChEBI" id="CHEBI:15377"/>
        <dbReference type="ChEBI" id="CHEBI:15378"/>
        <dbReference type="ChEBI" id="CHEBI:30616"/>
        <dbReference type="ChEBI" id="CHEBI:43474"/>
        <dbReference type="ChEBI" id="CHEBI:456216"/>
        <dbReference type="EC" id="3.6.4.12"/>
    </reaction>
</comment>
<dbReference type="CDD" id="cd18801">
    <property type="entry name" value="SF2_C_FANCM_Hef"/>
    <property type="match status" value="1"/>
</dbReference>
<comment type="function">
    <text evidence="5">ATP-dependent DNA helicase involved in DNA damage repair by homologous recombination and in genome maintenance. Capable of unwinding D-loops. Plays a role in limiting crossover recombinants during mitotic DNA double-strand break (DSB) repair. Component of a FANCM-MHF complex which promotes gene conversion at blocked replication forks, probably by reversal of the stalled fork.</text>
</comment>
<dbReference type="GO" id="GO:0009378">
    <property type="term" value="F:four-way junction helicase activity"/>
    <property type="evidence" value="ECO:0007669"/>
    <property type="project" value="TreeGrafter"/>
</dbReference>
<dbReference type="GO" id="GO:0000400">
    <property type="term" value="F:four-way junction DNA binding"/>
    <property type="evidence" value="ECO:0007669"/>
    <property type="project" value="TreeGrafter"/>
</dbReference>
<proteinExistence type="inferred from homology"/>
<comment type="subcellular location">
    <subcellularLocation>
        <location evidence="5">Nucleus</location>
    </subcellularLocation>
</comment>
<dbReference type="SMART" id="SM00490">
    <property type="entry name" value="HELICc"/>
    <property type="match status" value="1"/>
</dbReference>
<dbReference type="AlphaFoldDB" id="A0A4Q9M4G5"/>
<accession>A0A4Q9M4G5</accession>
<dbReference type="PROSITE" id="PS51194">
    <property type="entry name" value="HELICASE_CTER"/>
    <property type="match status" value="1"/>
</dbReference>
<feature type="compositionally biased region" description="Acidic residues" evidence="6">
    <location>
        <begin position="530"/>
        <end position="539"/>
    </location>
</feature>
<dbReference type="GO" id="GO:0043138">
    <property type="term" value="F:3'-5' DNA helicase activity"/>
    <property type="evidence" value="ECO:0007669"/>
    <property type="project" value="InterPro"/>
</dbReference>
<dbReference type="EC" id="3.6.4.12" evidence="5"/>